<sequence length="62" mass="6536">MLQTGQHPVSSVNSVGLKCPLPLQTRTGMLLGAIPQPEEGLPPASTVDPSSHNTQSFLPLQM</sequence>
<dbReference type="AlphaFoldDB" id="A0A7R9JHS5"/>
<proteinExistence type="predicted"/>
<feature type="region of interest" description="Disordered" evidence="1">
    <location>
        <begin position="33"/>
        <end position="62"/>
    </location>
</feature>
<gene>
    <name evidence="2" type="ORF">TCMB3V08_LOCUS12062</name>
</gene>
<evidence type="ECO:0000256" key="1">
    <source>
        <dbReference type="SAM" id="MobiDB-lite"/>
    </source>
</evidence>
<dbReference type="EMBL" id="OE192279">
    <property type="protein sequence ID" value="CAD7579528.1"/>
    <property type="molecule type" value="Genomic_DNA"/>
</dbReference>
<protein>
    <submittedName>
        <fullName evidence="2">(California timema) hypothetical protein</fullName>
    </submittedName>
</protein>
<organism evidence="2">
    <name type="scientific">Timema californicum</name>
    <name type="common">California timema</name>
    <name type="synonym">Walking stick</name>
    <dbReference type="NCBI Taxonomy" id="61474"/>
    <lineage>
        <taxon>Eukaryota</taxon>
        <taxon>Metazoa</taxon>
        <taxon>Ecdysozoa</taxon>
        <taxon>Arthropoda</taxon>
        <taxon>Hexapoda</taxon>
        <taxon>Insecta</taxon>
        <taxon>Pterygota</taxon>
        <taxon>Neoptera</taxon>
        <taxon>Polyneoptera</taxon>
        <taxon>Phasmatodea</taxon>
        <taxon>Timematodea</taxon>
        <taxon>Timematoidea</taxon>
        <taxon>Timematidae</taxon>
        <taxon>Timema</taxon>
    </lineage>
</organism>
<evidence type="ECO:0000313" key="2">
    <source>
        <dbReference type="EMBL" id="CAD7579528.1"/>
    </source>
</evidence>
<accession>A0A7R9JHS5</accession>
<feature type="compositionally biased region" description="Polar residues" evidence="1">
    <location>
        <begin position="47"/>
        <end position="62"/>
    </location>
</feature>
<name>A0A7R9JHS5_TIMCA</name>
<reference evidence="2" key="1">
    <citation type="submission" date="2020-11" db="EMBL/GenBank/DDBJ databases">
        <authorList>
            <person name="Tran Van P."/>
        </authorList>
    </citation>
    <scope>NUCLEOTIDE SEQUENCE</scope>
</reference>